<accession>A0A1F6U094</accession>
<dbReference type="EMBL" id="MFTC01000060">
    <property type="protein sequence ID" value="OGI50798.1"/>
    <property type="molecule type" value="Genomic_DNA"/>
</dbReference>
<keyword evidence="1" id="KW-0595">Phospholipid degradation</keyword>
<dbReference type="GO" id="GO:0046872">
    <property type="term" value="F:metal ion binding"/>
    <property type="evidence" value="ECO:0007669"/>
    <property type="project" value="UniProtKB-KW"/>
</dbReference>
<organism evidence="4 5">
    <name type="scientific">Candidatus Muproteobacteria bacterium RIFCSPLOWO2_01_FULL_60_18</name>
    <dbReference type="NCBI Taxonomy" id="1817768"/>
    <lineage>
        <taxon>Bacteria</taxon>
        <taxon>Pseudomonadati</taxon>
        <taxon>Pseudomonadota</taxon>
        <taxon>Candidatus Muproteobacteria</taxon>
    </lineage>
</organism>
<comment type="function">
    <text evidence="1">Lipid phosphatase which dephosphorylates phosphatidylglycerophosphate (PGP) to phosphatidylglycerol (PG).</text>
</comment>
<dbReference type="UniPathway" id="UPA00084">
    <property type="reaction ID" value="UER00504"/>
</dbReference>
<feature type="transmembrane region" description="Helical" evidence="2">
    <location>
        <begin position="44"/>
        <end position="62"/>
    </location>
</feature>
<dbReference type="GO" id="GO:0005886">
    <property type="term" value="C:plasma membrane"/>
    <property type="evidence" value="ECO:0007669"/>
    <property type="project" value="UniProtKB-SubCell"/>
</dbReference>
<keyword evidence="1" id="KW-1208">Phospholipid metabolism</keyword>
<dbReference type="SUPFAM" id="SSF101307">
    <property type="entry name" value="YutG-like"/>
    <property type="match status" value="1"/>
</dbReference>
<comment type="cofactor">
    <cofactor evidence="1">
        <name>Mg(2+)</name>
        <dbReference type="ChEBI" id="CHEBI:18420"/>
    </cofactor>
</comment>
<dbReference type="CDD" id="cd06971">
    <property type="entry name" value="PgpA"/>
    <property type="match status" value="1"/>
</dbReference>
<evidence type="ECO:0000259" key="3">
    <source>
        <dbReference type="Pfam" id="PF04608"/>
    </source>
</evidence>
<feature type="transmembrane region" description="Helical" evidence="2">
    <location>
        <begin position="130"/>
        <end position="152"/>
    </location>
</feature>
<dbReference type="GO" id="GO:0006655">
    <property type="term" value="P:phosphatidylglycerol biosynthetic process"/>
    <property type="evidence" value="ECO:0007669"/>
    <property type="project" value="UniProtKB-UniPathway"/>
</dbReference>
<protein>
    <recommendedName>
        <fullName evidence="1">Phosphatidylglycerophosphatase A</fullName>
        <ecNumber evidence="1">3.1.3.27</ecNumber>
    </recommendedName>
    <alternativeName>
        <fullName evidence="1">Phosphatidylglycerolphosphate phosphatase A</fullName>
    </alternativeName>
</protein>
<reference evidence="4 5" key="1">
    <citation type="journal article" date="2016" name="Nat. Commun.">
        <title>Thousands of microbial genomes shed light on interconnected biogeochemical processes in an aquifer system.</title>
        <authorList>
            <person name="Anantharaman K."/>
            <person name="Brown C.T."/>
            <person name="Hug L.A."/>
            <person name="Sharon I."/>
            <person name="Castelle C.J."/>
            <person name="Probst A.J."/>
            <person name="Thomas B.C."/>
            <person name="Singh A."/>
            <person name="Wilkins M.J."/>
            <person name="Karaoz U."/>
            <person name="Brodie E.L."/>
            <person name="Williams K.H."/>
            <person name="Hubbard S.S."/>
            <person name="Banfield J.F."/>
        </authorList>
    </citation>
    <scope>NUCLEOTIDE SEQUENCE [LARGE SCALE GENOMIC DNA]</scope>
</reference>
<evidence type="ECO:0000313" key="4">
    <source>
        <dbReference type="EMBL" id="OGI50798.1"/>
    </source>
</evidence>
<dbReference type="PANTHER" id="PTHR36305:SF1">
    <property type="entry name" value="PHOSPHATIDYLGLYCEROPHOSPHATASE A"/>
    <property type="match status" value="1"/>
</dbReference>
<keyword evidence="1" id="KW-1003">Cell membrane</keyword>
<dbReference type="InterPro" id="IPR026037">
    <property type="entry name" value="PgpA"/>
</dbReference>
<dbReference type="AlphaFoldDB" id="A0A1F6U094"/>
<keyword evidence="1" id="KW-0442">Lipid degradation</keyword>
<gene>
    <name evidence="4" type="ORF">A3A87_05485</name>
</gene>
<feature type="transmembrane region" description="Helical" evidence="2">
    <location>
        <begin position="82"/>
        <end position="109"/>
    </location>
</feature>
<keyword evidence="1" id="KW-0479">Metal-binding</keyword>
<dbReference type="STRING" id="1817768.A3A87_05485"/>
<keyword evidence="1 2" id="KW-0472">Membrane</keyword>
<keyword evidence="1" id="KW-0378">Hydrolase</keyword>
<keyword evidence="1" id="KW-0443">Lipid metabolism</keyword>
<sequence>MIALRKLARFLAFGFGAGKAPVAPGTFGTLVGIPAYLLLQPLSALTYAVTVLALFALGVWLCQVTERDLGVHDHPGIVWDEIVGYLITMFMAPSGWVWIAMGFFLFRLFDIWKPFPIRQIERRIQGGFGNMFDDALAGFYALAVMQAVAYLFNTPNAPWMS</sequence>
<name>A0A1F6U094_9PROT</name>
<dbReference type="PANTHER" id="PTHR36305">
    <property type="entry name" value="PHOSPHATIDYLGLYCEROPHOSPHATASE A"/>
    <property type="match status" value="1"/>
</dbReference>
<keyword evidence="1" id="KW-0997">Cell inner membrane</keyword>
<dbReference type="GO" id="GO:0009395">
    <property type="term" value="P:phospholipid catabolic process"/>
    <property type="evidence" value="ECO:0007669"/>
    <property type="project" value="UniProtKB-KW"/>
</dbReference>
<dbReference type="GO" id="GO:0008962">
    <property type="term" value="F:phosphatidylglycerophosphatase activity"/>
    <property type="evidence" value="ECO:0007669"/>
    <property type="project" value="UniProtKB-EC"/>
</dbReference>
<evidence type="ECO:0000256" key="2">
    <source>
        <dbReference type="SAM" id="Phobius"/>
    </source>
</evidence>
<dbReference type="Proteomes" id="UP000179037">
    <property type="component" value="Unassembled WGS sequence"/>
</dbReference>
<comment type="pathway">
    <text evidence="1">Phospholipid metabolism; phosphatidylglycerol biosynthesis; phosphatidylglycerol from CDP-diacylglycerol: step 2/2.</text>
</comment>
<comment type="catalytic activity">
    <reaction evidence="1">
        <text>a 1,2-diacyl-sn-glycero-3-phospho-(1'-sn-glycero-3'-phosphate) + H2O = a 1,2-diacyl-sn-glycero-3-phospho-(1'-sn-glycerol) + phosphate</text>
        <dbReference type="Rhea" id="RHEA:33751"/>
        <dbReference type="ChEBI" id="CHEBI:15377"/>
        <dbReference type="ChEBI" id="CHEBI:43474"/>
        <dbReference type="ChEBI" id="CHEBI:60110"/>
        <dbReference type="ChEBI" id="CHEBI:64716"/>
        <dbReference type="EC" id="3.1.3.27"/>
    </reaction>
</comment>
<dbReference type="InterPro" id="IPR007686">
    <property type="entry name" value="YutG/PgpA"/>
</dbReference>
<proteinExistence type="predicted"/>
<keyword evidence="1 2" id="KW-0812">Transmembrane</keyword>
<evidence type="ECO:0000313" key="5">
    <source>
        <dbReference type="Proteomes" id="UP000179037"/>
    </source>
</evidence>
<feature type="domain" description="YutG/PgpA" evidence="3">
    <location>
        <begin position="11"/>
        <end position="148"/>
    </location>
</feature>
<dbReference type="PIRSF" id="PIRSF006162">
    <property type="entry name" value="PgpA"/>
    <property type="match status" value="1"/>
</dbReference>
<keyword evidence="1" id="KW-0460">Magnesium</keyword>
<comment type="subcellular location">
    <subcellularLocation>
        <location evidence="1">Cell inner membrane</location>
        <topology evidence="1">Multi-pass membrane protein</topology>
    </subcellularLocation>
</comment>
<comment type="caution">
    <text evidence="4">The sequence shown here is derived from an EMBL/GenBank/DDBJ whole genome shotgun (WGS) entry which is preliminary data.</text>
</comment>
<keyword evidence="2" id="KW-1133">Transmembrane helix</keyword>
<dbReference type="Pfam" id="PF04608">
    <property type="entry name" value="PgpA"/>
    <property type="match status" value="1"/>
</dbReference>
<dbReference type="EC" id="3.1.3.27" evidence="1"/>
<dbReference type="InterPro" id="IPR036681">
    <property type="entry name" value="PgpA-like_sf"/>
</dbReference>
<evidence type="ECO:0000256" key="1">
    <source>
        <dbReference type="PIRNR" id="PIRNR006162"/>
    </source>
</evidence>